<proteinExistence type="predicted"/>
<gene>
    <name evidence="3" type="primary">g2703</name>
    <name evidence="3" type="ORF">VP750_LOCUS2316</name>
</gene>
<name>A0ABP1FRG2_9CHLO</name>
<evidence type="ECO:0000313" key="4">
    <source>
        <dbReference type="Proteomes" id="UP001497392"/>
    </source>
</evidence>
<keyword evidence="1" id="KW-0175">Coiled coil</keyword>
<organism evidence="3 4">
    <name type="scientific">Coccomyxa viridis</name>
    <dbReference type="NCBI Taxonomy" id="1274662"/>
    <lineage>
        <taxon>Eukaryota</taxon>
        <taxon>Viridiplantae</taxon>
        <taxon>Chlorophyta</taxon>
        <taxon>core chlorophytes</taxon>
        <taxon>Trebouxiophyceae</taxon>
        <taxon>Trebouxiophyceae incertae sedis</taxon>
        <taxon>Coccomyxaceae</taxon>
        <taxon>Coccomyxa</taxon>
    </lineage>
</organism>
<comment type="caution">
    <text evidence="3">The sequence shown here is derived from an EMBL/GenBank/DDBJ whole genome shotgun (WGS) entry which is preliminary data.</text>
</comment>
<feature type="compositionally biased region" description="Basic and acidic residues" evidence="2">
    <location>
        <begin position="485"/>
        <end position="499"/>
    </location>
</feature>
<feature type="region of interest" description="Disordered" evidence="2">
    <location>
        <begin position="88"/>
        <end position="186"/>
    </location>
</feature>
<feature type="region of interest" description="Disordered" evidence="2">
    <location>
        <begin position="447"/>
        <end position="499"/>
    </location>
</feature>
<dbReference type="EMBL" id="CAXHTA020000004">
    <property type="protein sequence ID" value="CAL5220657.1"/>
    <property type="molecule type" value="Genomic_DNA"/>
</dbReference>
<feature type="region of interest" description="Disordered" evidence="2">
    <location>
        <begin position="322"/>
        <end position="432"/>
    </location>
</feature>
<evidence type="ECO:0000256" key="1">
    <source>
        <dbReference type="SAM" id="Coils"/>
    </source>
</evidence>
<keyword evidence="4" id="KW-1185">Reference proteome</keyword>
<reference evidence="3 4" key="1">
    <citation type="submission" date="2024-06" db="EMBL/GenBank/DDBJ databases">
        <authorList>
            <person name="Kraege A."/>
            <person name="Thomma B."/>
        </authorList>
    </citation>
    <scope>NUCLEOTIDE SEQUENCE [LARGE SCALE GENOMIC DNA]</scope>
</reference>
<feature type="compositionally biased region" description="Basic and acidic residues" evidence="2">
    <location>
        <begin position="13"/>
        <end position="22"/>
    </location>
</feature>
<feature type="compositionally biased region" description="Low complexity" evidence="2">
    <location>
        <begin position="329"/>
        <end position="347"/>
    </location>
</feature>
<sequence length="657" mass="71924">MNKVNGVHPRLSGHTDDPKRPAEQQQGEEELLATGKLKSADLTVSFFKAPSAGTVSQNGPQSPFEDVKLEGPDETWWGANEQLHLQRMQEQEKQRAAQLQHTRAWAEAQGGGPERTDSKVLSDEEVEEAEASDSFPALGYPAGIGSIGSGDFSEMMRRQGATGDDWSDWDAHLPASPPGSTGLPEALSSLSLSRSLSKQTSDKFEVAEGEDEDLKRMMWVVDNLQEELLTADEARMAADQQVQARSKVVQDLQLEVQDRVGKMADLDEQLAEMHKRLEKQLLQQLDTQELLRKHEEDIRDTQAETAHINQVIVEKDAEMAELKRQAAQGRPALAGASSSARGPASSSQKHDSRGKADGDSPKSNMSSPWGTDVSGSDDDEEDEERKQRKRTPTSTRLSDVAGRRPGSASPSSAQEAGRAGPNPGSSSQLGTGAATYYSKGTWLRSVLGGPQKSGEAASPRTPTSKSTGPSKEHKAKARSLLNFSRVKEQRRAQDGQKGEDKQFHDFLLTEQGKRWLASVIQREHDLREALQRKLKGTKDVALERVVAALRDPLTLDNARAEWVAQQLLESGEKGILLPVNVVLDAYIRGKSRYYLRKHALRTTAYVAASCACVHLAKQGLKRATHDVKYLGPAVAFLFDVALPTPVVGPLLMARFML</sequence>
<feature type="coiled-coil region" evidence="1">
    <location>
        <begin position="221"/>
        <end position="283"/>
    </location>
</feature>
<feature type="compositionally biased region" description="Polar residues" evidence="2">
    <location>
        <begin position="460"/>
        <end position="469"/>
    </location>
</feature>
<feature type="compositionally biased region" description="Basic and acidic residues" evidence="2">
    <location>
        <begin position="348"/>
        <end position="360"/>
    </location>
</feature>
<protein>
    <submittedName>
        <fullName evidence="3">G2703 protein</fullName>
    </submittedName>
</protein>
<accession>A0ABP1FRG2</accession>
<evidence type="ECO:0000256" key="2">
    <source>
        <dbReference type="SAM" id="MobiDB-lite"/>
    </source>
</evidence>
<evidence type="ECO:0000313" key="3">
    <source>
        <dbReference type="EMBL" id="CAL5220657.1"/>
    </source>
</evidence>
<feature type="region of interest" description="Disordered" evidence="2">
    <location>
        <begin position="1"/>
        <end position="29"/>
    </location>
</feature>
<dbReference type="Proteomes" id="UP001497392">
    <property type="component" value="Unassembled WGS sequence"/>
</dbReference>